<dbReference type="InterPro" id="IPR023187">
    <property type="entry name" value="Tscrpt_reg_MarR-type_CS"/>
</dbReference>
<organism evidence="5 6">
    <name type="scientific">Microbacterium awajiense</name>
    <dbReference type="NCBI Taxonomy" id="415214"/>
    <lineage>
        <taxon>Bacteria</taxon>
        <taxon>Bacillati</taxon>
        <taxon>Actinomycetota</taxon>
        <taxon>Actinomycetes</taxon>
        <taxon>Micrococcales</taxon>
        <taxon>Microbacteriaceae</taxon>
        <taxon>Microbacterium</taxon>
    </lineage>
</organism>
<proteinExistence type="predicted"/>
<dbReference type="PRINTS" id="PR00598">
    <property type="entry name" value="HTHMARR"/>
</dbReference>
<gene>
    <name evidence="5" type="ORF">GCM10022200_28990</name>
</gene>
<feature type="domain" description="HTH marR-type" evidence="4">
    <location>
        <begin position="21"/>
        <end position="151"/>
    </location>
</feature>
<dbReference type="SMART" id="SM00347">
    <property type="entry name" value="HTH_MARR"/>
    <property type="match status" value="1"/>
</dbReference>
<dbReference type="InterPro" id="IPR036388">
    <property type="entry name" value="WH-like_DNA-bd_sf"/>
</dbReference>
<accession>A0ABP7AZG7</accession>
<dbReference type="Proteomes" id="UP001501697">
    <property type="component" value="Unassembled WGS sequence"/>
</dbReference>
<evidence type="ECO:0000313" key="5">
    <source>
        <dbReference type="EMBL" id="GAA3643299.1"/>
    </source>
</evidence>
<dbReference type="PROSITE" id="PS50995">
    <property type="entry name" value="HTH_MARR_2"/>
    <property type="match status" value="1"/>
</dbReference>
<dbReference type="SUPFAM" id="SSF46785">
    <property type="entry name" value="Winged helix' DNA-binding domain"/>
    <property type="match status" value="1"/>
</dbReference>
<name>A0ABP7AZG7_9MICO</name>
<dbReference type="InterPro" id="IPR039422">
    <property type="entry name" value="MarR/SlyA-like"/>
</dbReference>
<evidence type="ECO:0000256" key="2">
    <source>
        <dbReference type="ARBA" id="ARBA00023125"/>
    </source>
</evidence>
<dbReference type="RefSeq" id="WP_344739797.1">
    <property type="nucleotide sequence ID" value="NZ_BAAAYU010000005.1"/>
</dbReference>
<dbReference type="Pfam" id="PF12802">
    <property type="entry name" value="MarR_2"/>
    <property type="match status" value="1"/>
</dbReference>
<evidence type="ECO:0000256" key="3">
    <source>
        <dbReference type="ARBA" id="ARBA00023163"/>
    </source>
</evidence>
<reference evidence="6" key="1">
    <citation type="journal article" date="2019" name="Int. J. Syst. Evol. Microbiol.">
        <title>The Global Catalogue of Microorganisms (GCM) 10K type strain sequencing project: providing services to taxonomists for standard genome sequencing and annotation.</title>
        <authorList>
            <consortium name="The Broad Institute Genomics Platform"/>
            <consortium name="The Broad Institute Genome Sequencing Center for Infectious Disease"/>
            <person name="Wu L."/>
            <person name="Ma J."/>
        </authorList>
    </citation>
    <scope>NUCLEOTIDE SEQUENCE [LARGE SCALE GENOMIC DNA]</scope>
    <source>
        <strain evidence="6">JCM 16544</strain>
    </source>
</reference>
<protein>
    <recommendedName>
        <fullName evidence="4">HTH marR-type domain-containing protein</fullName>
    </recommendedName>
</protein>
<keyword evidence="6" id="KW-1185">Reference proteome</keyword>
<comment type="caution">
    <text evidence="5">The sequence shown here is derived from an EMBL/GenBank/DDBJ whole genome shotgun (WGS) entry which is preliminary data.</text>
</comment>
<keyword evidence="3" id="KW-0804">Transcription</keyword>
<keyword evidence="2" id="KW-0238">DNA-binding</keyword>
<dbReference type="PROSITE" id="PS01117">
    <property type="entry name" value="HTH_MARR_1"/>
    <property type="match status" value="1"/>
</dbReference>
<evidence type="ECO:0000259" key="4">
    <source>
        <dbReference type="PROSITE" id="PS50995"/>
    </source>
</evidence>
<sequence>MVDPGGSGISDERSDAIRSLETEFGELIARMRHLISENAQRLSPGLLPGGYKTFTTIVRRGGITSSALAEVLLADKGQISRTVRDLEQRGLVVRTPDPDDRRSQLISATEFGLERLAATRAPQEGQLTAALEEWSVDDIRTFSRMLHALTAGVRP</sequence>
<dbReference type="PANTHER" id="PTHR33164:SF57">
    <property type="entry name" value="MARR-FAMILY TRANSCRIPTIONAL REGULATOR"/>
    <property type="match status" value="1"/>
</dbReference>
<evidence type="ECO:0000313" key="6">
    <source>
        <dbReference type="Proteomes" id="UP001501697"/>
    </source>
</evidence>
<dbReference type="InterPro" id="IPR000835">
    <property type="entry name" value="HTH_MarR-typ"/>
</dbReference>
<dbReference type="EMBL" id="BAAAYU010000005">
    <property type="protein sequence ID" value="GAA3643299.1"/>
    <property type="molecule type" value="Genomic_DNA"/>
</dbReference>
<keyword evidence="1" id="KW-0805">Transcription regulation</keyword>
<dbReference type="InterPro" id="IPR036390">
    <property type="entry name" value="WH_DNA-bd_sf"/>
</dbReference>
<evidence type="ECO:0000256" key="1">
    <source>
        <dbReference type="ARBA" id="ARBA00023015"/>
    </source>
</evidence>
<dbReference type="PANTHER" id="PTHR33164">
    <property type="entry name" value="TRANSCRIPTIONAL REGULATOR, MARR FAMILY"/>
    <property type="match status" value="1"/>
</dbReference>
<dbReference type="Gene3D" id="1.10.10.10">
    <property type="entry name" value="Winged helix-like DNA-binding domain superfamily/Winged helix DNA-binding domain"/>
    <property type="match status" value="1"/>
</dbReference>